<dbReference type="EMBL" id="FZNX01000001">
    <property type="protein sequence ID" value="SNR36506.1"/>
    <property type="molecule type" value="Genomic_DNA"/>
</dbReference>
<reference evidence="2" key="1">
    <citation type="submission" date="2017-06" db="EMBL/GenBank/DDBJ databases">
        <authorList>
            <person name="Varghese N."/>
            <person name="Submissions S."/>
        </authorList>
    </citation>
    <scope>NUCLEOTIDE SEQUENCE [LARGE SCALE GENOMIC DNA]</scope>
    <source>
        <strain evidence="2">DSM 27993</strain>
    </source>
</reference>
<dbReference type="Proteomes" id="UP000198412">
    <property type="component" value="Unassembled WGS sequence"/>
</dbReference>
<dbReference type="RefSeq" id="WP_089377178.1">
    <property type="nucleotide sequence ID" value="NZ_FZNX01000001.1"/>
</dbReference>
<dbReference type="InterPro" id="IPR043148">
    <property type="entry name" value="TagF_C"/>
</dbReference>
<keyword evidence="2" id="KW-1185">Reference proteome</keyword>
<protein>
    <recommendedName>
        <fullName evidence="3">CDP-Glycerol:Poly(Glycerophosphate) glycerophosphotransferase</fullName>
    </recommendedName>
</protein>
<dbReference type="AlphaFoldDB" id="A0A238VQK0"/>
<accession>A0A238VQK0</accession>
<dbReference type="OrthoDB" id="913551at2"/>
<dbReference type="Gene3D" id="3.40.50.12580">
    <property type="match status" value="1"/>
</dbReference>
<sequence>MKILGIVITDGVGYRNFILSNFINECLLKFDEIIIYSGLPKNCFNDIDNQKIQIKELDIFREHKVNWIFRKLKEVAHMYLHRSSYGINNNLVRGYPANNSLRSLQIKFIYLIAYFFHSEKSICFYEKLQFKSFNKNKITIGYMKLLSENLPNSIFFTHQRPPYLAPFLAVVNKVNLKSISFIFSWDNLASKGRMLGRFDHYFVWSNLMKKEMLHFYPSTKPKDITIVGTPQFEPYVMKAYAIDKISFFKKFELNPAKKTICYSCADAGIGGNDPVHIESIIKFIKQSEQDLQLLVRTSPAEDGIRFNDIKLKYLDIKWNIPKWKLSRANHVETWSQRVPTKEDISDLKSILKFSDLNINMCSTMSLDFMLFDKPVINTVYGNVNNGLYDDQKFLNYDHYKKVVESGAVVIAHNETELFFEINKILENPTSRVDQQNNLLKLQIGKPLEGTSERIANVLYKLSS</sequence>
<dbReference type="SUPFAM" id="SSF53756">
    <property type="entry name" value="UDP-Glycosyltransferase/glycogen phosphorylase"/>
    <property type="match status" value="1"/>
</dbReference>
<proteinExistence type="predicted"/>
<evidence type="ECO:0000313" key="2">
    <source>
        <dbReference type="Proteomes" id="UP000198412"/>
    </source>
</evidence>
<gene>
    <name evidence="1" type="ORF">SAMN04488111_0877</name>
</gene>
<evidence type="ECO:0000313" key="1">
    <source>
        <dbReference type="EMBL" id="SNR36506.1"/>
    </source>
</evidence>
<name>A0A238VQK0_9FLAO</name>
<organism evidence="1 2">
    <name type="scientific">Lutibacter flavus</name>
    <dbReference type="NCBI Taxonomy" id="691689"/>
    <lineage>
        <taxon>Bacteria</taxon>
        <taxon>Pseudomonadati</taxon>
        <taxon>Bacteroidota</taxon>
        <taxon>Flavobacteriia</taxon>
        <taxon>Flavobacteriales</taxon>
        <taxon>Flavobacteriaceae</taxon>
        <taxon>Lutibacter</taxon>
    </lineage>
</organism>
<evidence type="ECO:0008006" key="3">
    <source>
        <dbReference type="Google" id="ProtNLM"/>
    </source>
</evidence>